<dbReference type="KEGG" id="cap:CLDAP_24070"/>
<evidence type="ECO:0000256" key="1">
    <source>
        <dbReference type="SAM" id="MobiDB-lite"/>
    </source>
</evidence>
<feature type="region of interest" description="Disordered" evidence="1">
    <location>
        <begin position="40"/>
        <end position="63"/>
    </location>
</feature>
<keyword evidence="4" id="KW-1185">Reference proteome</keyword>
<dbReference type="EMBL" id="AP012337">
    <property type="protein sequence ID" value="BAM00447.1"/>
    <property type="molecule type" value="Genomic_DNA"/>
</dbReference>
<feature type="domain" description="Peptidase C51" evidence="2">
    <location>
        <begin position="43"/>
        <end position="100"/>
    </location>
</feature>
<dbReference type="HOGENOM" id="CLU_992805_0_0_0"/>
<dbReference type="Proteomes" id="UP000007880">
    <property type="component" value="Chromosome"/>
</dbReference>
<name>I0I5A9_CALAS</name>
<evidence type="ECO:0000313" key="3">
    <source>
        <dbReference type="EMBL" id="BAM00447.1"/>
    </source>
</evidence>
<dbReference type="AlphaFoldDB" id="I0I5A9"/>
<dbReference type="InterPro" id="IPR038765">
    <property type="entry name" value="Papain-like_cys_pep_sf"/>
</dbReference>
<dbReference type="InterPro" id="IPR007921">
    <property type="entry name" value="CHAP_dom"/>
</dbReference>
<dbReference type="Pfam" id="PF05257">
    <property type="entry name" value="CHAP"/>
    <property type="match status" value="1"/>
</dbReference>
<dbReference type="Gene3D" id="3.90.1720.10">
    <property type="entry name" value="endopeptidase domain like (from Nostoc punctiforme)"/>
    <property type="match status" value="1"/>
</dbReference>
<sequence length="280" mass="31392">MDLAARLYCQVGYRNNFRLNEAGTLLEHAWQLEDFARRTSRPQYDPSDKLSFYPNDGTATRPPAPGDLLVFKPSKMNNYDGHVAVVNRVAGDLLKYVQQNICSPEGQPVVTDIARIEVQLQGDHQLFRISEGGFAGEVKGWVHSERIKEQLIDQPRLLQVGDIQWNRDDTAVYVYLSPERTRAAARGASIGGAVADLLQSANALSFTDYYLAIQVTNQVGEWIRGDRRLNPASGVRSVDFTLKYTGRMIWVRPWGGPANGKWIPFVMPDLVYPPRETGGL</sequence>
<dbReference type="RefSeq" id="WP_014433679.1">
    <property type="nucleotide sequence ID" value="NC_017079.1"/>
</dbReference>
<proteinExistence type="predicted"/>
<dbReference type="SUPFAM" id="SSF54001">
    <property type="entry name" value="Cysteine proteinases"/>
    <property type="match status" value="1"/>
</dbReference>
<evidence type="ECO:0000259" key="2">
    <source>
        <dbReference type="Pfam" id="PF05257"/>
    </source>
</evidence>
<gene>
    <name evidence="3" type="ordered locus">CLDAP_24070</name>
</gene>
<reference evidence="3 4" key="1">
    <citation type="submission" date="2012-02" db="EMBL/GenBank/DDBJ databases">
        <title>Complete genome sequence of Caldilinea aerophila DSM 14535 (= NBRC 102666).</title>
        <authorList>
            <person name="Oguchi A."/>
            <person name="Hosoyama A."/>
            <person name="Sekine M."/>
            <person name="Fukai R."/>
            <person name="Kato Y."/>
            <person name="Nakamura S."/>
            <person name="Hanada S."/>
            <person name="Yamazaki S."/>
            <person name="Fujita N."/>
        </authorList>
    </citation>
    <scope>NUCLEOTIDE SEQUENCE [LARGE SCALE GENOMIC DNA]</scope>
    <source>
        <strain evidence="4">DSM 14535 / JCM 11387 / NBRC 104270 / STL-6-O1</strain>
    </source>
</reference>
<accession>I0I5A9</accession>
<organism evidence="3 4">
    <name type="scientific">Caldilinea aerophila (strain DSM 14535 / JCM 11387 / NBRC 104270 / STL-6-O1)</name>
    <dbReference type="NCBI Taxonomy" id="926550"/>
    <lineage>
        <taxon>Bacteria</taxon>
        <taxon>Bacillati</taxon>
        <taxon>Chloroflexota</taxon>
        <taxon>Caldilineae</taxon>
        <taxon>Caldilineales</taxon>
        <taxon>Caldilineaceae</taxon>
        <taxon>Caldilinea</taxon>
    </lineage>
</organism>
<evidence type="ECO:0000313" key="4">
    <source>
        <dbReference type="Proteomes" id="UP000007880"/>
    </source>
</evidence>
<protein>
    <recommendedName>
        <fullName evidence="2">Peptidase C51 domain-containing protein</fullName>
    </recommendedName>
</protein>